<dbReference type="InterPro" id="IPR001041">
    <property type="entry name" value="2Fe-2S_ferredoxin-type"/>
</dbReference>
<keyword evidence="5" id="KW-0411">Iron-sulfur</keyword>
<keyword evidence="9" id="KW-1185">Reference proteome</keyword>
<reference evidence="9" key="1">
    <citation type="journal article" date="2019" name="Int. J. Syst. Evol. Microbiol.">
        <title>The Global Catalogue of Microorganisms (GCM) 10K type strain sequencing project: providing services to taxonomists for standard genome sequencing and annotation.</title>
        <authorList>
            <consortium name="The Broad Institute Genomics Platform"/>
            <consortium name="The Broad Institute Genome Sequencing Center for Infectious Disease"/>
            <person name="Wu L."/>
            <person name="Ma J."/>
        </authorList>
    </citation>
    <scope>NUCLEOTIDE SEQUENCE [LARGE SCALE GENOMIC DNA]</scope>
    <source>
        <strain evidence="9">CGMCC 1.12750</strain>
    </source>
</reference>
<gene>
    <name evidence="8" type="ORF">ACFQXB_05720</name>
</gene>
<dbReference type="PROSITE" id="PS00814">
    <property type="entry name" value="ADX"/>
    <property type="match status" value="1"/>
</dbReference>
<evidence type="ECO:0000256" key="3">
    <source>
        <dbReference type="ARBA" id="ARBA00022723"/>
    </source>
</evidence>
<dbReference type="PRINTS" id="PR00355">
    <property type="entry name" value="ADRENODOXIN"/>
</dbReference>
<organism evidence="8 9">
    <name type="scientific">Plastorhodobacter daqingensis</name>
    <dbReference type="NCBI Taxonomy" id="1387281"/>
    <lineage>
        <taxon>Bacteria</taxon>
        <taxon>Pseudomonadati</taxon>
        <taxon>Pseudomonadota</taxon>
        <taxon>Alphaproteobacteria</taxon>
        <taxon>Rhodobacterales</taxon>
        <taxon>Paracoccaceae</taxon>
        <taxon>Plastorhodobacter</taxon>
    </lineage>
</organism>
<dbReference type="Pfam" id="PF00111">
    <property type="entry name" value="Fer2"/>
    <property type="match status" value="1"/>
</dbReference>
<evidence type="ECO:0000313" key="8">
    <source>
        <dbReference type="EMBL" id="MFC7703687.1"/>
    </source>
</evidence>
<dbReference type="InterPro" id="IPR001055">
    <property type="entry name" value="Adrenodoxin-like"/>
</dbReference>
<comment type="caution">
    <text evidence="8">The sequence shown here is derived from an EMBL/GenBank/DDBJ whole genome shotgun (WGS) entry which is preliminary data.</text>
</comment>
<evidence type="ECO:0000259" key="7">
    <source>
        <dbReference type="PROSITE" id="PS51085"/>
    </source>
</evidence>
<comment type="cofactor">
    <cofactor evidence="6">
        <name>[2Fe-2S] cluster</name>
        <dbReference type="ChEBI" id="CHEBI:190135"/>
    </cofactor>
</comment>
<evidence type="ECO:0000256" key="2">
    <source>
        <dbReference type="ARBA" id="ARBA00022714"/>
    </source>
</evidence>
<name>A0ABW2UKF7_9RHOB</name>
<dbReference type="InterPro" id="IPR012675">
    <property type="entry name" value="Beta-grasp_dom_sf"/>
</dbReference>
<accession>A0ABW2UKF7</accession>
<dbReference type="CDD" id="cd00207">
    <property type="entry name" value="fer2"/>
    <property type="match status" value="1"/>
</dbReference>
<proteinExistence type="inferred from homology"/>
<feature type="domain" description="2Fe-2S ferredoxin-type" evidence="7">
    <location>
        <begin position="2"/>
        <end position="106"/>
    </location>
</feature>
<evidence type="ECO:0000313" key="9">
    <source>
        <dbReference type="Proteomes" id="UP001596516"/>
    </source>
</evidence>
<evidence type="ECO:0000256" key="4">
    <source>
        <dbReference type="ARBA" id="ARBA00023004"/>
    </source>
</evidence>
<protein>
    <submittedName>
        <fullName evidence="8">2Fe-2S iron-sulfur cluster-binding protein</fullName>
    </submittedName>
</protein>
<comment type="similarity">
    <text evidence="1">Belongs to the adrenodoxin/putidaredoxin family.</text>
</comment>
<evidence type="ECO:0000256" key="5">
    <source>
        <dbReference type="ARBA" id="ARBA00023014"/>
    </source>
</evidence>
<dbReference type="PANTHER" id="PTHR23426">
    <property type="entry name" value="FERREDOXIN/ADRENODOXIN"/>
    <property type="match status" value="1"/>
</dbReference>
<dbReference type="RefSeq" id="WP_377400749.1">
    <property type="nucleotide sequence ID" value="NZ_JBHTFQ010000002.1"/>
</dbReference>
<dbReference type="InterPro" id="IPR036010">
    <property type="entry name" value="2Fe-2S_ferredoxin-like_sf"/>
</dbReference>
<dbReference type="Gene3D" id="3.10.20.30">
    <property type="match status" value="1"/>
</dbReference>
<evidence type="ECO:0000256" key="6">
    <source>
        <dbReference type="ARBA" id="ARBA00034078"/>
    </source>
</evidence>
<dbReference type="SUPFAM" id="SSF54292">
    <property type="entry name" value="2Fe-2S ferredoxin-like"/>
    <property type="match status" value="1"/>
</dbReference>
<keyword evidence="3" id="KW-0479">Metal-binding</keyword>
<dbReference type="PANTHER" id="PTHR23426:SF65">
    <property type="entry name" value="FERREDOXIN-2, MITOCHONDRIAL"/>
    <property type="match status" value="1"/>
</dbReference>
<dbReference type="PROSITE" id="PS51085">
    <property type="entry name" value="2FE2S_FER_2"/>
    <property type="match status" value="1"/>
</dbReference>
<keyword evidence="2" id="KW-0001">2Fe-2S</keyword>
<dbReference type="InterPro" id="IPR018298">
    <property type="entry name" value="Adrenodoxin_Fe-S_BS"/>
</dbReference>
<dbReference type="EMBL" id="JBHTFQ010000002">
    <property type="protein sequence ID" value="MFC7703687.1"/>
    <property type="molecule type" value="Genomic_DNA"/>
</dbReference>
<dbReference type="Proteomes" id="UP001596516">
    <property type="component" value="Unassembled WGS sequence"/>
</dbReference>
<sequence length="107" mass="11471">MPMITYVDPKGIHHTVDAPAGASVMEVALNNNISGIVAECNGSAACATCHVWIDERMLDLIPAPEPHEAEMLEFTAAESRPNSRLGCQVRIEESLAGMVVTIPETQV</sequence>
<evidence type="ECO:0000256" key="1">
    <source>
        <dbReference type="ARBA" id="ARBA00010914"/>
    </source>
</evidence>
<keyword evidence="4" id="KW-0408">Iron</keyword>